<keyword evidence="2" id="KW-1185">Reference proteome</keyword>
<proteinExistence type="predicted"/>
<comment type="caution">
    <text evidence="1">The sequence shown here is derived from an EMBL/GenBank/DDBJ whole genome shotgun (WGS) entry which is preliminary data.</text>
</comment>
<protein>
    <submittedName>
        <fullName evidence="1">Uncharacterized protein</fullName>
    </submittedName>
</protein>
<dbReference type="AlphaFoldDB" id="A0AA35R6T4"/>
<accession>A0AA35R6T4</accession>
<name>A0AA35R6T4_GEOBA</name>
<sequence>MERNNQWHVALTRAGLSAGIMFVITPEGRGSTTAIERGVVPFLML</sequence>
<gene>
    <name evidence="1" type="ORF">GBAR_LOCUS4082</name>
</gene>
<evidence type="ECO:0000313" key="2">
    <source>
        <dbReference type="Proteomes" id="UP001174909"/>
    </source>
</evidence>
<dbReference type="Proteomes" id="UP001174909">
    <property type="component" value="Unassembled WGS sequence"/>
</dbReference>
<dbReference type="EMBL" id="CASHTH010000579">
    <property type="protein sequence ID" value="CAI8005163.1"/>
    <property type="molecule type" value="Genomic_DNA"/>
</dbReference>
<evidence type="ECO:0000313" key="1">
    <source>
        <dbReference type="EMBL" id="CAI8005163.1"/>
    </source>
</evidence>
<reference evidence="1" key="1">
    <citation type="submission" date="2023-03" db="EMBL/GenBank/DDBJ databases">
        <authorList>
            <person name="Steffen K."/>
            <person name="Cardenas P."/>
        </authorList>
    </citation>
    <scope>NUCLEOTIDE SEQUENCE</scope>
</reference>
<organism evidence="1 2">
    <name type="scientific">Geodia barretti</name>
    <name type="common">Barrett's horny sponge</name>
    <dbReference type="NCBI Taxonomy" id="519541"/>
    <lineage>
        <taxon>Eukaryota</taxon>
        <taxon>Metazoa</taxon>
        <taxon>Porifera</taxon>
        <taxon>Demospongiae</taxon>
        <taxon>Heteroscleromorpha</taxon>
        <taxon>Tetractinellida</taxon>
        <taxon>Astrophorina</taxon>
        <taxon>Geodiidae</taxon>
        <taxon>Geodia</taxon>
    </lineage>
</organism>